<accession>A0A6B0UBT5</accession>
<dbReference type="EMBL" id="GIFC01007075">
    <property type="protein sequence ID" value="MXU89158.1"/>
    <property type="molecule type" value="Transcribed_RNA"/>
</dbReference>
<feature type="compositionally biased region" description="Polar residues" evidence="1">
    <location>
        <begin position="57"/>
        <end position="67"/>
    </location>
</feature>
<feature type="compositionally biased region" description="Polar residues" evidence="1">
    <location>
        <begin position="85"/>
        <end position="95"/>
    </location>
</feature>
<protein>
    <submittedName>
        <fullName evidence="2">Putative secreted protein</fullName>
    </submittedName>
</protein>
<proteinExistence type="predicted"/>
<reference evidence="2" key="1">
    <citation type="submission" date="2019-12" db="EMBL/GenBank/DDBJ databases">
        <title>An insight into the sialome of adult female Ixodes ricinus ticks feeding for 6 days.</title>
        <authorList>
            <person name="Perner J."/>
            <person name="Ribeiro J.M.C."/>
        </authorList>
    </citation>
    <scope>NUCLEOTIDE SEQUENCE</scope>
    <source>
        <strain evidence="2">Semi-engorged</strain>
        <tissue evidence="2">Salivary glands</tissue>
    </source>
</reference>
<organism evidence="2">
    <name type="scientific">Ixodes ricinus</name>
    <name type="common">Common tick</name>
    <name type="synonym">Acarus ricinus</name>
    <dbReference type="NCBI Taxonomy" id="34613"/>
    <lineage>
        <taxon>Eukaryota</taxon>
        <taxon>Metazoa</taxon>
        <taxon>Ecdysozoa</taxon>
        <taxon>Arthropoda</taxon>
        <taxon>Chelicerata</taxon>
        <taxon>Arachnida</taxon>
        <taxon>Acari</taxon>
        <taxon>Parasitiformes</taxon>
        <taxon>Ixodida</taxon>
        <taxon>Ixodoidea</taxon>
        <taxon>Ixodidae</taxon>
        <taxon>Ixodinae</taxon>
        <taxon>Ixodes</taxon>
    </lineage>
</organism>
<name>A0A6B0UBT5_IXORI</name>
<dbReference type="AlphaFoldDB" id="A0A6B0UBT5"/>
<sequence>MSRLNAVFLRLSKCWAKMALMLTKIPAKDSPCKAPNMILRKRIPRAKKQMLIPNPVKRQQTRSTVLQESHRQRRPIKAPAKLSRESGSVTGQDASSRVVPNVSMMP</sequence>
<feature type="region of interest" description="Disordered" evidence="1">
    <location>
        <begin position="55"/>
        <end position="106"/>
    </location>
</feature>
<evidence type="ECO:0000313" key="2">
    <source>
        <dbReference type="EMBL" id="MXU89158.1"/>
    </source>
</evidence>
<evidence type="ECO:0000256" key="1">
    <source>
        <dbReference type="SAM" id="MobiDB-lite"/>
    </source>
</evidence>